<proteinExistence type="predicted"/>
<keyword evidence="2" id="KW-1185">Reference proteome</keyword>
<dbReference type="EMBL" id="LUCM01010570">
    <property type="protein sequence ID" value="KAA0185289.1"/>
    <property type="molecule type" value="Genomic_DNA"/>
</dbReference>
<dbReference type="Proteomes" id="UP000728185">
    <property type="component" value="Unassembled WGS sequence"/>
</dbReference>
<dbReference type="AlphaFoldDB" id="A0A8E0RMG3"/>
<reference evidence="1" key="1">
    <citation type="submission" date="2019-05" db="EMBL/GenBank/DDBJ databases">
        <title>Annotation for the trematode Fasciolopsis buski.</title>
        <authorList>
            <person name="Choi Y.-J."/>
        </authorList>
    </citation>
    <scope>NUCLEOTIDE SEQUENCE</scope>
    <source>
        <strain evidence="1">HT</strain>
        <tissue evidence="1">Whole worm</tissue>
    </source>
</reference>
<name>A0A8E0RMG3_9TREM</name>
<sequence length="131" mass="14588">MMKRRNSVQSSEHRFGTEPLICVCRTGEKDKTLPPPEQFIAQLDQFLPSDMFTGMPTISSDFLEGLVAKIRQNASPIHHPPSITNCSSPVLSSTPLFSRFTTETQLPNVLSQDSLRLSPVQDANVAKVRDF</sequence>
<evidence type="ECO:0000313" key="2">
    <source>
        <dbReference type="Proteomes" id="UP000728185"/>
    </source>
</evidence>
<protein>
    <submittedName>
        <fullName evidence="1">Uncharacterized protein</fullName>
    </submittedName>
</protein>
<accession>A0A8E0RMG3</accession>
<evidence type="ECO:0000313" key="1">
    <source>
        <dbReference type="EMBL" id="KAA0185289.1"/>
    </source>
</evidence>
<organism evidence="1 2">
    <name type="scientific">Fasciolopsis buskii</name>
    <dbReference type="NCBI Taxonomy" id="27845"/>
    <lineage>
        <taxon>Eukaryota</taxon>
        <taxon>Metazoa</taxon>
        <taxon>Spiralia</taxon>
        <taxon>Lophotrochozoa</taxon>
        <taxon>Platyhelminthes</taxon>
        <taxon>Trematoda</taxon>
        <taxon>Digenea</taxon>
        <taxon>Plagiorchiida</taxon>
        <taxon>Echinostomata</taxon>
        <taxon>Echinostomatoidea</taxon>
        <taxon>Fasciolidae</taxon>
        <taxon>Fasciolopsis</taxon>
    </lineage>
</organism>
<comment type="caution">
    <text evidence="1">The sequence shown here is derived from an EMBL/GenBank/DDBJ whole genome shotgun (WGS) entry which is preliminary data.</text>
</comment>
<gene>
    <name evidence="1" type="ORF">FBUS_10972</name>
</gene>